<dbReference type="AlphaFoldDB" id="A0A4R8UG97"/>
<keyword evidence="4 7" id="KW-0812">Transmembrane</keyword>
<feature type="transmembrane region" description="Helical" evidence="7">
    <location>
        <begin position="378"/>
        <end position="400"/>
    </location>
</feature>
<evidence type="ECO:0000313" key="9">
    <source>
        <dbReference type="Proteomes" id="UP000297866"/>
    </source>
</evidence>
<dbReference type="OrthoDB" id="3733304at2"/>
<comment type="subcellular location">
    <subcellularLocation>
        <location evidence="1">Cell membrane</location>
        <topology evidence="1">Multi-pass membrane protein</topology>
    </subcellularLocation>
</comment>
<dbReference type="RefSeq" id="WP_134488526.1">
    <property type="nucleotide sequence ID" value="NZ_SOEZ01000023.1"/>
</dbReference>
<feature type="transmembrane region" description="Helical" evidence="7">
    <location>
        <begin position="153"/>
        <end position="182"/>
    </location>
</feature>
<comment type="caution">
    <text evidence="8">The sequence shown here is derived from an EMBL/GenBank/DDBJ whole genome shotgun (WGS) entry which is preliminary data.</text>
</comment>
<dbReference type="PANTHER" id="PTHR30250">
    <property type="entry name" value="PST FAMILY PREDICTED COLANIC ACID TRANSPORTER"/>
    <property type="match status" value="1"/>
</dbReference>
<reference evidence="8 9" key="1">
    <citation type="submission" date="2019-03" db="EMBL/GenBank/DDBJ databases">
        <title>Genomics of glacier-inhabiting Cryobacterium strains.</title>
        <authorList>
            <person name="Liu Q."/>
            <person name="Xin Y.-H."/>
        </authorList>
    </citation>
    <scope>NUCLEOTIDE SEQUENCE [LARGE SCALE GENOMIC DNA]</scope>
    <source>
        <strain evidence="8 9">Sr47</strain>
    </source>
</reference>
<evidence type="ECO:0008006" key="10">
    <source>
        <dbReference type="Google" id="ProtNLM"/>
    </source>
</evidence>
<proteinExistence type="inferred from homology"/>
<evidence type="ECO:0000256" key="7">
    <source>
        <dbReference type="SAM" id="Phobius"/>
    </source>
</evidence>
<organism evidence="8 9">
    <name type="scientific">Cryobacterium tagatosivorans</name>
    <dbReference type="NCBI Taxonomy" id="1259199"/>
    <lineage>
        <taxon>Bacteria</taxon>
        <taxon>Bacillati</taxon>
        <taxon>Actinomycetota</taxon>
        <taxon>Actinomycetes</taxon>
        <taxon>Micrococcales</taxon>
        <taxon>Microbacteriaceae</taxon>
        <taxon>Cryobacterium</taxon>
    </lineage>
</organism>
<evidence type="ECO:0000256" key="5">
    <source>
        <dbReference type="ARBA" id="ARBA00022989"/>
    </source>
</evidence>
<protein>
    <recommendedName>
        <fullName evidence="10">Polysaccharide biosynthesis protein C-terminal domain-containing protein</fullName>
    </recommendedName>
</protein>
<dbReference type="PANTHER" id="PTHR30250:SF10">
    <property type="entry name" value="LIPOPOLYSACCHARIDE BIOSYNTHESIS PROTEIN WZXC"/>
    <property type="match status" value="1"/>
</dbReference>
<dbReference type="Proteomes" id="UP000297866">
    <property type="component" value="Unassembled WGS sequence"/>
</dbReference>
<dbReference type="EMBL" id="SOEZ01000023">
    <property type="protein sequence ID" value="TFB53929.1"/>
    <property type="molecule type" value="Genomic_DNA"/>
</dbReference>
<sequence length="420" mass="43668">MNRRLLRFTGGYGLSVVISGVISIAVIPAVIIFAGTEAWATIAVAQAVAGFAFVVAVFGWGVTGPTTVAVMDDRERGRFYLDSLLSRLWLCVPILPVAVIIAIPVSRGDPALAAVTVLTGVLAALGGGWFYVGESSPIRFLLLDSLPRNVGTVIGALALMATGDALWFALLQGVGVVAATVLTTWDILRRYPGWTLSLSPRPAFGNLRGHSASVTMSVTSSLYVNVPVILVGIFIPQATASYALAERIVRLALYSTRPIVQVAQGYVPSRDMDIQVFRARRVAWVSLLLGGVGALGYALLGPWAGSILSGGTLSIPLPLAVAMGINLGALLASQLTGFACMNAFGLTKALAVSTIVGAVVGSALMIPLTLLFGVSGLAFGLAAAEVSVLAVQLIVLRPFLRVPRLPRTEAVPGGLPDAGR</sequence>
<comment type="similarity">
    <text evidence="2">Belongs to the polysaccharide synthase family.</text>
</comment>
<feature type="transmembrane region" description="Helical" evidence="7">
    <location>
        <begin position="222"/>
        <end position="245"/>
    </location>
</feature>
<name>A0A4R8UG97_9MICO</name>
<feature type="transmembrane region" description="Helical" evidence="7">
    <location>
        <begin position="315"/>
        <end position="338"/>
    </location>
</feature>
<dbReference type="GO" id="GO:0005886">
    <property type="term" value="C:plasma membrane"/>
    <property type="evidence" value="ECO:0007669"/>
    <property type="project" value="UniProtKB-SubCell"/>
</dbReference>
<keyword evidence="3" id="KW-1003">Cell membrane</keyword>
<feature type="transmembrane region" description="Helical" evidence="7">
    <location>
        <begin position="12"/>
        <end position="33"/>
    </location>
</feature>
<evidence type="ECO:0000256" key="4">
    <source>
        <dbReference type="ARBA" id="ARBA00022692"/>
    </source>
</evidence>
<keyword evidence="5 7" id="KW-1133">Transmembrane helix</keyword>
<keyword evidence="6 7" id="KW-0472">Membrane</keyword>
<keyword evidence="9" id="KW-1185">Reference proteome</keyword>
<gene>
    <name evidence="8" type="ORF">E3O23_04355</name>
</gene>
<feature type="transmembrane region" description="Helical" evidence="7">
    <location>
        <begin position="282"/>
        <end position="303"/>
    </location>
</feature>
<feature type="transmembrane region" description="Helical" evidence="7">
    <location>
        <begin position="111"/>
        <end position="132"/>
    </location>
</feature>
<evidence type="ECO:0000256" key="3">
    <source>
        <dbReference type="ARBA" id="ARBA00022475"/>
    </source>
</evidence>
<evidence type="ECO:0000256" key="6">
    <source>
        <dbReference type="ARBA" id="ARBA00023136"/>
    </source>
</evidence>
<feature type="transmembrane region" description="Helical" evidence="7">
    <location>
        <begin position="84"/>
        <end position="105"/>
    </location>
</feature>
<feature type="transmembrane region" description="Helical" evidence="7">
    <location>
        <begin position="350"/>
        <end position="372"/>
    </location>
</feature>
<dbReference type="InterPro" id="IPR050833">
    <property type="entry name" value="Poly_Biosynth_Transport"/>
</dbReference>
<accession>A0A4R8UG97</accession>
<evidence type="ECO:0000313" key="8">
    <source>
        <dbReference type="EMBL" id="TFB53929.1"/>
    </source>
</evidence>
<evidence type="ECO:0000256" key="1">
    <source>
        <dbReference type="ARBA" id="ARBA00004651"/>
    </source>
</evidence>
<feature type="transmembrane region" description="Helical" evidence="7">
    <location>
        <begin position="39"/>
        <end position="63"/>
    </location>
</feature>
<evidence type="ECO:0000256" key="2">
    <source>
        <dbReference type="ARBA" id="ARBA00007430"/>
    </source>
</evidence>